<dbReference type="AlphaFoldDB" id="A0ABD7PYZ0"/>
<evidence type="ECO:0000313" key="2">
    <source>
        <dbReference type="Proteomes" id="UP000292036"/>
    </source>
</evidence>
<reference evidence="1 2" key="1">
    <citation type="submission" date="2019-02" db="EMBL/GenBank/DDBJ databases">
        <title>The genomic architecture of introgression among sibling species of bacteria.</title>
        <authorList>
            <person name="Cavassim M.I.A."/>
            <person name="Moeskjaer S."/>
            <person name="Moslemi C."/>
            <person name="Fields B."/>
            <person name="Bachmann A."/>
            <person name="Vilhjalmsson B."/>
            <person name="Schierup M.H."/>
            <person name="Young J.P.W."/>
            <person name="Andersen S.U."/>
        </authorList>
    </citation>
    <scope>NUCLEOTIDE SEQUENCE [LARGE SCALE GENOMIC DNA]</scope>
    <source>
        <strain evidence="1 2">SM151B</strain>
    </source>
</reference>
<dbReference type="EMBL" id="SIPS01000001">
    <property type="protein sequence ID" value="TAW32467.1"/>
    <property type="molecule type" value="Genomic_DNA"/>
</dbReference>
<accession>A0ABD7PYZ0</accession>
<proteinExistence type="predicted"/>
<gene>
    <name evidence="1" type="ORF">ELI19_13180</name>
</gene>
<name>A0ABD7PYZ0_RHILE</name>
<dbReference type="Proteomes" id="UP000292036">
    <property type="component" value="Unassembled WGS sequence"/>
</dbReference>
<protein>
    <submittedName>
        <fullName evidence="1">Uncharacterized protein</fullName>
    </submittedName>
</protein>
<comment type="caution">
    <text evidence="1">The sequence shown here is derived from an EMBL/GenBank/DDBJ whole genome shotgun (WGS) entry which is preliminary data.</text>
</comment>
<sequence>MPLHSAKCRWQKIVSTFQRRQQFVFRGYAISKFRFEKGKRGTLFFRVCNSVAAPKAGTSKDRPDKADVG</sequence>
<organism evidence="1 2">
    <name type="scientific">Rhizobium leguminosarum</name>
    <dbReference type="NCBI Taxonomy" id="384"/>
    <lineage>
        <taxon>Bacteria</taxon>
        <taxon>Pseudomonadati</taxon>
        <taxon>Pseudomonadota</taxon>
        <taxon>Alphaproteobacteria</taxon>
        <taxon>Hyphomicrobiales</taxon>
        <taxon>Rhizobiaceae</taxon>
        <taxon>Rhizobium/Agrobacterium group</taxon>
        <taxon>Rhizobium</taxon>
    </lineage>
</organism>
<evidence type="ECO:0000313" key="1">
    <source>
        <dbReference type="EMBL" id="TAW32467.1"/>
    </source>
</evidence>